<keyword evidence="14" id="KW-1185">Reference proteome</keyword>
<feature type="transmembrane region" description="Helical" evidence="12">
    <location>
        <begin position="199"/>
        <end position="224"/>
    </location>
</feature>
<keyword evidence="7 12" id="KW-0653">Protein transport</keyword>
<reference evidence="13 14" key="1">
    <citation type="journal article" date="2013" name="Genome Announc.">
        <title>Draft Genome Sequence of Helicobacter fennelliae Strain MRY12-0050, Isolated from a Bacteremia Patient.</title>
        <authorList>
            <person name="Rimbara E."/>
            <person name="Matsui M."/>
            <person name="Mori S."/>
            <person name="Suzuki S."/>
            <person name="Suzuki M."/>
            <person name="Kim H."/>
            <person name="Sekizuka T."/>
            <person name="Kuroda M."/>
            <person name="Shibayama K."/>
        </authorList>
    </citation>
    <scope>NUCLEOTIDE SEQUENCE [LARGE SCALE GENOMIC DNA]</scope>
    <source>
        <strain evidence="13 14">MRY12-0050</strain>
    </source>
</reference>
<keyword evidence="8 12" id="KW-1133">Transmembrane helix</keyword>
<evidence type="ECO:0000256" key="11">
    <source>
        <dbReference type="ARBA" id="ARBA00023225"/>
    </source>
</evidence>
<dbReference type="PANTHER" id="PTHR30587">
    <property type="entry name" value="FLAGELLAR BIOSYNTHETIC PROTEIN FLIP"/>
    <property type="match status" value="1"/>
</dbReference>
<keyword evidence="13" id="KW-0966">Cell projection</keyword>
<dbReference type="PANTHER" id="PTHR30587:SF0">
    <property type="entry name" value="FLAGELLAR BIOSYNTHETIC PROTEIN FLIP"/>
    <property type="match status" value="1"/>
</dbReference>
<evidence type="ECO:0000256" key="2">
    <source>
        <dbReference type="ARBA" id="ARBA00021714"/>
    </source>
</evidence>
<gene>
    <name evidence="12" type="primary">fliP</name>
    <name evidence="13" type="ORF">HFN_0899</name>
</gene>
<dbReference type="Pfam" id="PF00813">
    <property type="entry name" value="FliP"/>
    <property type="match status" value="1"/>
</dbReference>
<keyword evidence="9 12" id="KW-0472">Membrane</keyword>
<accession>T1CS92</accession>
<keyword evidence="6 12" id="KW-1005">Bacterial flagellum biogenesis</keyword>
<dbReference type="GO" id="GO:0009425">
    <property type="term" value="C:bacterial-type flagellum basal body"/>
    <property type="evidence" value="ECO:0007669"/>
    <property type="project" value="UniProtKB-SubCell"/>
</dbReference>
<dbReference type="Proteomes" id="UP000018143">
    <property type="component" value="Unassembled WGS sequence"/>
</dbReference>
<name>T1CS92_9HELI</name>
<comment type="similarity">
    <text evidence="1 12">Belongs to the FliP/MopC/SpaP family.</text>
</comment>
<evidence type="ECO:0000256" key="12">
    <source>
        <dbReference type="RuleBase" id="RU362069"/>
    </source>
</evidence>
<dbReference type="AlphaFoldDB" id="T1CS92"/>
<evidence type="ECO:0000256" key="7">
    <source>
        <dbReference type="ARBA" id="ARBA00022927"/>
    </source>
</evidence>
<dbReference type="PRINTS" id="PR01302">
    <property type="entry name" value="TYPE3IMPPROT"/>
</dbReference>
<dbReference type="STRING" id="1325130.HFN_0899"/>
<dbReference type="eggNOG" id="COG1338">
    <property type="taxonomic scope" value="Bacteria"/>
</dbReference>
<evidence type="ECO:0000256" key="5">
    <source>
        <dbReference type="ARBA" id="ARBA00022692"/>
    </source>
</evidence>
<dbReference type="NCBIfam" id="NF009438">
    <property type="entry name" value="PRK12797.1"/>
    <property type="match status" value="1"/>
</dbReference>
<dbReference type="EMBL" id="BASD01000025">
    <property type="protein sequence ID" value="GAD19659.1"/>
    <property type="molecule type" value="Genomic_DNA"/>
</dbReference>
<evidence type="ECO:0000313" key="13">
    <source>
        <dbReference type="EMBL" id="GAD19659.1"/>
    </source>
</evidence>
<proteinExistence type="inferred from homology"/>
<comment type="caution">
    <text evidence="12">Lacks conserved residue(s) required for the propagation of feature annotation.</text>
</comment>
<evidence type="ECO:0000256" key="3">
    <source>
        <dbReference type="ARBA" id="ARBA00022448"/>
    </source>
</evidence>
<evidence type="ECO:0000256" key="4">
    <source>
        <dbReference type="ARBA" id="ARBA00022475"/>
    </source>
</evidence>
<evidence type="ECO:0000256" key="8">
    <source>
        <dbReference type="ARBA" id="ARBA00022989"/>
    </source>
</evidence>
<evidence type="ECO:0000256" key="1">
    <source>
        <dbReference type="ARBA" id="ARBA00006257"/>
    </source>
</evidence>
<evidence type="ECO:0000256" key="9">
    <source>
        <dbReference type="ARBA" id="ARBA00023136"/>
    </source>
</evidence>
<dbReference type="GO" id="GO:0009306">
    <property type="term" value="P:protein secretion"/>
    <property type="evidence" value="ECO:0007669"/>
    <property type="project" value="UniProtKB-UniRule"/>
</dbReference>
<sequence length="261" mass="29204">MQMQNMRVYMARFCKYLAYSAILIFAFGMLSSLNAAPTIPSVNLSLSAPDTPKQLVTSLNVVVVLTLLILAPSLVLVMTSFMRLIIVFSFLRTALGTQQSPPTQILVSLALVLTFFIMEPIGKEAYNAGIKPYINEQIGYEEAFEKSSEPFKKFMLKNTRQKDLALFYRIRDLPNPQTQNDVPLTIAIPAFMVSELKTAFMIGFLLYLPFLVIDMVVSSILMAMGMMMVPPVMISLPFKILIFVLVDGFNLLIGSLVQSFK</sequence>
<keyword evidence="5 12" id="KW-0812">Transmembrane</keyword>
<dbReference type="GO" id="GO:0044781">
    <property type="term" value="P:bacterial-type flagellum organization"/>
    <property type="evidence" value="ECO:0007669"/>
    <property type="project" value="UniProtKB-UniRule"/>
</dbReference>
<dbReference type="NCBIfam" id="TIGR01103">
    <property type="entry name" value="fliP"/>
    <property type="match status" value="1"/>
</dbReference>
<dbReference type="PRINTS" id="PR00951">
    <property type="entry name" value="FLGBIOSNFLIP"/>
</dbReference>
<keyword evidence="11 12" id="KW-1006">Bacterial flagellum protein export</keyword>
<comment type="subcellular location">
    <subcellularLocation>
        <location evidence="12">Cell membrane</location>
        <topology evidence="12">Multi-pass membrane protein</topology>
    </subcellularLocation>
    <subcellularLocation>
        <location evidence="12">Bacterial flagellum basal body</location>
    </subcellularLocation>
</comment>
<evidence type="ECO:0000256" key="6">
    <source>
        <dbReference type="ARBA" id="ARBA00022795"/>
    </source>
</evidence>
<comment type="function">
    <text evidence="12">Plays a role in the flagellum-specific transport system.</text>
</comment>
<feature type="transmembrane region" description="Helical" evidence="12">
    <location>
        <begin position="59"/>
        <end position="91"/>
    </location>
</feature>
<organism evidence="13 14">
    <name type="scientific">Helicobacter fennelliae MRY12-0050</name>
    <dbReference type="NCBI Taxonomy" id="1325130"/>
    <lineage>
        <taxon>Bacteria</taxon>
        <taxon>Pseudomonadati</taxon>
        <taxon>Campylobacterota</taxon>
        <taxon>Epsilonproteobacteria</taxon>
        <taxon>Campylobacterales</taxon>
        <taxon>Helicobacteraceae</taxon>
        <taxon>Helicobacter</taxon>
    </lineage>
</organism>
<keyword evidence="13" id="KW-0282">Flagellum</keyword>
<keyword evidence="10" id="KW-0975">Bacterial flagellum</keyword>
<dbReference type="InterPro" id="IPR005838">
    <property type="entry name" value="T3SS_IM_P"/>
</dbReference>
<keyword evidence="4 12" id="KW-1003">Cell membrane</keyword>
<evidence type="ECO:0000256" key="10">
    <source>
        <dbReference type="ARBA" id="ARBA00023143"/>
    </source>
</evidence>
<feature type="transmembrane region" description="Helical" evidence="12">
    <location>
        <begin position="236"/>
        <end position="257"/>
    </location>
</feature>
<evidence type="ECO:0000313" key="14">
    <source>
        <dbReference type="Proteomes" id="UP000018143"/>
    </source>
</evidence>
<keyword evidence="3 12" id="KW-0813">Transport</keyword>
<keyword evidence="13" id="KW-0969">Cilium</keyword>
<comment type="caution">
    <text evidence="13">The sequence shown here is derived from an EMBL/GenBank/DDBJ whole genome shotgun (WGS) entry which is preliminary data.</text>
</comment>
<dbReference type="InterPro" id="IPR005837">
    <property type="entry name" value="FliP"/>
</dbReference>
<dbReference type="GO" id="GO:0005886">
    <property type="term" value="C:plasma membrane"/>
    <property type="evidence" value="ECO:0007669"/>
    <property type="project" value="UniProtKB-SubCell"/>
</dbReference>
<protein>
    <recommendedName>
        <fullName evidence="2 12">Flagellar biosynthetic protein FliP</fullName>
    </recommendedName>
</protein>